<protein>
    <recommendedName>
        <fullName evidence="1">RNase H type-1 domain-containing protein</fullName>
    </recommendedName>
</protein>
<evidence type="ECO:0000259" key="1">
    <source>
        <dbReference type="Pfam" id="PF13456"/>
    </source>
</evidence>
<proteinExistence type="predicted"/>
<evidence type="ECO:0000313" key="2">
    <source>
        <dbReference type="EMBL" id="MBA0732875.1"/>
    </source>
</evidence>
<sequence>MSKVSYFCGGLYPYISDCPVTVKTWALRLGLWLGLECATIEDDSLKTMKKAKSISKDKLEIGDIVINIQQCKERFQQINFRHNSRPGNSLAHHLAKASLKKGEDIYLVGGVPNYVRRAEERRRQWTSD</sequence>
<dbReference type="Pfam" id="PF13456">
    <property type="entry name" value="RVT_3"/>
    <property type="match status" value="1"/>
</dbReference>
<dbReference type="Proteomes" id="UP000593579">
    <property type="component" value="Unassembled WGS sequence"/>
</dbReference>
<dbReference type="InterPro" id="IPR036397">
    <property type="entry name" value="RNaseH_sf"/>
</dbReference>
<evidence type="ECO:0000313" key="3">
    <source>
        <dbReference type="Proteomes" id="UP000593579"/>
    </source>
</evidence>
<organism evidence="2 3">
    <name type="scientific">Gossypium gossypioides</name>
    <name type="common">Mexican cotton</name>
    <name type="synonym">Selera gossypioides</name>
    <dbReference type="NCBI Taxonomy" id="34282"/>
    <lineage>
        <taxon>Eukaryota</taxon>
        <taxon>Viridiplantae</taxon>
        <taxon>Streptophyta</taxon>
        <taxon>Embryophyta</taxon>
        <taxon>Tracheophyta</taxon>
        <taxon>Spermatophyta</taxon>
        <taxon>Magnoliopsida</taxon>
        <taxon>eudicotyledons</taxon>
        <taxon>Gunneridae</taxon>
        <taxon>Pentapetalae</taxon>
        <taxon>rosids</taxon>
        <taxon>malvids</taxon>
        <taxon>Malvales</taxon>
        <taxon>Malvaceae</taxon>
        <taxon>Malvoideae</taxon>
        <taxon>Gossypium</taxon>
    </lineage>
</organism>
<dbReference type="EMBL" id="JABEZY010000001">
    <property type="protein sequence ID" value="MBA0732875.1"/>
    <property type="molecule type" value="Genomic_DNA"/>
</dbReference>
<accession>A0A7J9B972</accession>
<name>A0A7J9B972_GOSGO</name>
<reference evidence="2 3" key="1">
    <citation type="journal article" date="2019" name="Genome Biol. Evol.">
        <title>Insights into the evolution of the New World diploid cottons (Gossypium, subgenus Houzingenia) based on genome sequencing.</title>
        <authorList>
            <person name="Grover C.E."/>
            <person name="Arick M.A. 2nd"/>
            <person name="Thrash A."/>
            <person name="Conover J.L."/>
            <person name="Sanders W.S."/>
            <person name="Peterson D.G."/>
            <person name="Frelichowski J.E."/>
            <person name="Scheffler J.A."/>
            <person name="Scheffler B.E."/>
            <person name="Wendel J.F."/>
        </authorList>
    </citation>
    <scope>NUCLEOTIDE SEQUENCE [LARGE SCALE GENOMIC DNA]</scope>
    <source>
        <strain evidence="2">5</strain>
        <tissue evidence="2">Leaf</tissue>
    </source>
</reference>
<gene>
    <name evidence="2" type="ORF">Gogos_016938</name>
</gene>
<dbReference type="AlphaFoldDB" id="A0A7J9B972"/>
<dbReference type="GO" id="GO:0004523">
    <property type="term" value="F:RNA-DNA hybrid ribonuclease activity"/>
    <property type="evidence" value="ECO:0007669"/>
    <property type="project" value="InterPro"/>
</dbReference>
<dbReference type="OrthoDB" id="1002626at2759"/>
<comment type="caution">
    <text evidence="2">The sequence shown here is derived from an EMBL/GenBank/DDBJ whole genome shotgun (WGS) entry which is preliminary data.</text>
</comment>
<feature type="domain" description="RNase H type-1" evidence="1">
    <location>
        <begin position="24"/>
        <end position="97"/>
    </location>
</feature>
<dbReference type="GO" id="GO:0003676">
    <property type="term" value="F:nucleic acid binding"/>
    <property type="evidence" value="ECO:0007669"/>
    <property type="project" value="InterPro"/>
</dbReference>
<dbReference type="InterPro" id="IPR002156">
    <property type="entry name" value="RNaseH_domain"/>
</dbReference>
<dbReference type="Gene3D" id="3.30.420.10">
    <property type="entry name" value="Ribonuclease H-like superfamily/Ribonuclease H"/>
    <property type="match status" value="1"/>
</dbReference>
<keyword evidence="3" id="KW-1185">Reference proteome</keyword>